<protein>
    <recommendedName>
        <fullName evidence="2">26S proteasome complex subunit SEM1</fullName>
    </recommendedName>
</protein>
<comment type="caution">
    <text evidence="5">The sequence shown here is derived from an EMBL/GenBank/DDBJ whole genome shotgun (WGS) entry which is preliminary data.</text>
</comment>
<feature type="compositionally biased region" description="Basic and acidic residues" evidence="3">
    <location>
        <begin position="1"/>
        <end position="10"/>
    </location>
</feature>
<accession>A0A9Q1KLC5</accession>
<dbReference type="GO" id="GO:0043248">
    <property type="term" value="P:proteasome assembly"/>
    <property type="evidence" value="ECO:0007669"/>
    <property type="project" value="UniProtKB-UniRule"/>
</dbReference>
<name>A0A9Q1KLC5_9CARY</name>
<evidence type="ECO:0000313" key="6">
    <source>
        <dbReference type="Proteomes" id="UP001153076"/>
    </source>
</evidence>
<dbReference type="GO" id="GO:0009507">
    <property type="term" value="C:chloroplast"/>
    <property type="evidence" value="ECO:0007669"/>
    <property type="project" value="TreeGrafter"/>
</dbReference>
<dbReference type="Gene3D" id="1.25.40.620">
    <property type="match status" value="1"/>
</dbReference>
<dbReference type="AlphaFoldDB" id="A0A9Q1KLC5"/>
<feature type="region of interest" description="Disordered" evidence="3">
    <location>
        <begin position="197"/>
        <end position="224"/>
    </location>
</feature>
<dbReference type="EMBL" id="JAKOGI010000072">
    <property type="protein sequence ID" value="KAJ8445745.1"/>
    <property type="molecule type" value="Genomic_DNA"/>
</dbReference>
<dbReference type="PANTHER" id="PTHR34800:SF1">
    <property type="entry name" value="TETRAPYRROLE-BINDING PROTEIN, CHLOROPLASTIC"/>
    <property type="match status" value="1"/>
</dbReference>
<dbReference type="Gene3D" id="1.10.10.1770">
    <property type="entry name" value="Gun4-like"/>
    <property type="match status" value="1"/>
</dbReference>
<dbReference type="GO" id="GO:0006406">
    <property type="term" value="P:mRNA export from nucleus"/>
    <property type="evidence" value="ECO:0007669"/>
    <property type="project" value="UniProtKB-UniRule"/>
</dbReference>
<feature type="compositionally biased region" description="Basic residues" evidence="3">
    <location>
        <begin position="13"/>
        <end position="23"/>
    </location>
</feature>
<dbReference type="PANTHER" id="PTHR34800">
    <property type="entry name" value="TETRAPYRROLE-BINDING PROTEIN, CHLOROPLASTIC"/>
    <property type="match status" value="1"/>
</dbReference>
<dbReference type="Pfam" id="PF05419">
    <property type="entry name" value="GUN4"/>
    <property type="match status" value="1"/>
</dbReference>
<keyword evidence="6" id="KW-1185">Reference proteome</keyword>
<evidence type="ECO:0000256" key="1">
    <source>
        <dbReference type="ARBA" id="ARBA00034491"/>
    </source>
</evidence>
<feature type="region of interest" description="Disordered" evidence="3">
    <location>
        <begin position="342"/>
        <end position="370"/>
    </location>
</feature>
<feature type="region of interest" description="Disordered" evidence="3">
    <location>
        <begin position="1"/>
        <end position="23"/>
    </location>
</feature>
<evidence type="ECO:0000256" key="2">
    <source>
        <dbReference type="RuleBase" id="RU369057"/>
    </source>
</evidence>
<keyword evidence="2" id="KW-0647">Proteasome</keyword>
<feature type="domain" description="GUN4-like" evidence="4">
    <location>
        <begin position="76"/>
        <end position="194"/>
    </location>
</feature>
<keyword evidence="2" id="KW-0539">Nucleus</keyword>
<evidence type="ECO:0000313" key="5">
    <source>
        <dbReference type="EMBL" id="KAJ8445745.1"/>
    </source>
</evidence>
<feature type="compositionally biased region" description="Acidic residues" evidence="3">
    <location>
        <begin position="358"/>
        <end position="369"/>
    </location>
</feature>
<dbReference type="InterPro" id="IPR007834">
    <property type="entry name" value="DSS1_SEM1"/>
</dbReference>
<gene>
    <name evidence="5" type="ORF">Cgig2_026072</name>
</gene>
<dbReference type="GO" id="GO:0008541">
    <property type="term" value="C:proteasome regulatory particle, lid subcomplex"/>
    <property type="evidence" value="ECO:0007669"/>
    <property type="project" value="UniProtKB-UniRule"/>
</dbReference>
<comment type="similarity">
    <text evidence="1 2">Belongs to the DSS1/SEM1 family.</text>
</comment>
<feature type="compositionally biased region" description="Acidic residues" evidence="3">
    <location>
        <begin position="246"/>
        <end position="260"/>
    </location>
</feature>
<dbReference type="SUPFAM" id="SSF140869">
    <property type="entry name" value="GUN4-like"/>
    <property type="match status" value="1"/>
</dbReference>
<comment type="subcellular location">
    <subcellularLocation>
        <location evidence="2">Nucleus</location>
    </subcellularLocation>
</comment>
<dbReference type="SMART" id="SM01385">
    <property type="entry name" value="DSS1_SEM1"/>
    <property type="match status" value="1"/>
</dbReference>
<organism evidence="5 6">
    <name type="scientific">Carnegiea gigantea</name>
    <dbReference type="NCBI Taxonomy" id="171969"/>
    <lineage>
        <taxon>Eukaryota</taxon>
        <taxon>Viridiplantae</taxon>
        <taxon>Streptophyta</taxon>
        <taxon>Embryophyta</taxon>
        <taxon>Tracheophyta</taxon>
        <taxon>Spermatophyta</taxon>
        <taxon>Magnoliopsida</taxon>
        <taxon>eudicotyledons</taxon>
        <taxon>Gunneridae</taxon>
        <taxon>Pentapetalae</taxon>
        <taxon>Caryophyllales</taxon>
        <taxon>Cactineae</taxon>
        <taxon>Cactaceae</taxon>
        <taxon>Cactoideae</taxon>
        <taxon>Echinocereeae</taxon>
        <taxon>Carnegiea</taxon>
    </lineage>
</organism>
<evidence type="ECO:0000259" key="4">
    <source>
        <dbReference type="Pfam" id="PF05419"/>
    </source>
</evidence>
<dbReference type="OrthoDB" id="4835at2759"/>
<dbReference type="Pfam" id="PF05160">
    <property type="entry name" value="DSS1_SEM1"/>
    <property type="match status" value="1"/>
</dbReference>
<dbReference type="InterPro" id="IPR008629">
    <property type="entry name" value="GUN4-like"/>
</dbReference>
<proteinExistence type="inferred from homology"/>
<sequence>MATIHHEAYHHSTTGHHHHRRCLRRHSLDYSSLPSSTNTTSSSSLKPTTLPSHLTFSLSSTSTHTPTTAAAGTTTTFSLETLYRHLEAQNFRQADEETRRLLIVLAGEAAIKRGYVFFSEVKFISKDDLKAIDELWKKFSNGRFGYSVQKNIWVKVNKDFTRFFMKVGWMKKLDTEVEQYNYRSFPNEFMWELNPNTNEQEDEEGGGSGGENNKGIPPEGHLPLTNALRGTQLLNSILTHPAFAAADDDDDEKNGDEERENEQSVSVEADKKKSSNTKLLGYHLPVQGTSLSCPSNFAVLNPNFCLLLEIRMAAANETKPTSEEPKMDLFEDDDEFEEFEIDLEWDSKEEGKEVTQQWEDDWDDDDVNDDFSVQLKKELEDNAAEKK</sequence>
<dbReference type="InterPro" id="IPR037215">
    <property type="entry name" value="GUN4-like_sf"/>
</dbReference>
<feature type="region of interest" description="Disordered" evidence="3">
    <location>
        <begin position="244"/>
        <end position="272"/>
    </location>
</feature>
<comment type="function">
    <text evidence="2">Component of the 26S proteasome, a multiprotein complex involved in the ATP-dependent degradation of ubiquitinated proteins.</text>
</comment>
<dbReference type="GO" id="GO:0010019">
    <property type="term" value="P:chloroplast-nucleus signaling pathway"/>
    <property type="evidence" value="ECO:0007669"/>
    <property type="project" value="TreeGrafter"/>
</dbReference>
<dbReference type="GO" id="GO:0046906">
    <property type="term" value="F:tetrapyrrole binding"/>
    <property type="evidence" value="ECO:0007669"/>
    <property type="project" value="TreeGrafter"/>
</dbReference>
<reference evidence="5" key="1">
    <citation type="submission" date="2022-04" db="EMBL/GenBank/DDBJ databases">
        <title>Carnegiea gigantea Genome sequencing and assembly v2.</title>
        <authorList>
            <person name="Copetti D."/>
            <person name="Sanderson M.J."/>
            <person name="Burquez A."/>
            <person name="Wojciechowski M.F."/>
        </authorList>
    </citation>
    <scope>NUCLEOTIDE SEQUENCE</scope>
    <source>
        <strain evidence="5">SGP5-SGP5p</strain>
        <tissue evidence="5">Aerial part</tissue>
    </source>
</reference>
<dbReference type="CDD" id="cd16383">
    <property type="entry name" value="GUN4"/>
    <property type="match status" value="1"/>
</dbReference>
<dbReference type="Proteomes" id="UP001153076">
    <property type="component" value="Unassembled WGS sequence"/>
</dbReference>
<dbReference type="GO" id="GO:0005634">
    <property type="term" value="C:nucleus"/>
    <property type="evidence" value="ECO:0007669"/>
    <property type="project" value="UniProtKB-SubCell"/>
</dbReference>
<evidence type="ECO:0000256" key="3">
    <source>
        <dbReference type="SAM" id="MobiDB-lite"/>
    </source>
</evidence>